<sequence length="58" mass="6701">MKSHASCLYGVMLKHFLSAQRIPFREMNVEYDPFLMQKLVITTRQMGVSQTEVNHNGS</sequence>
<comment type="caution">
    <text evidence="1">The sequence shown here is derived from an EMBL/GenBank/DDBJ whole genome shotgun (WGS) entry which is preliminary data.</text>
</comment>
<dbReference type="Proteomes" id="UP000809829">
    <property type="component" value="Unassembled WGS sequence"/>
</dbReference>
<name>A0ABS2QTL4_9BACI</name>
<dbReference type="Gene3D" id="3.40.30.10">
    <property type="entry name" value="Glutaredoxin"/>
    <property type="match status" value="1"/>
</dbReference>
<keyword evidence="2" id="KW-1185">Reference proteome</keyword>
<protein>
    <submittedName>
        <fullName evidence="1">Uncharacterized protein</fullName>
    </submittedName>
</protein>
<dbReference type="RefSeq" id="WP_338038889.1">
    <property type="nucleotide sequence ID" value="NZ_JAFBFC010000003.1"/>
</dbReference>
<proteinExistence type="predicted"/>
<accession>A0ABS2QTL4</accession>
<gene>
    <name evidence="1" type="ORF">JOC83_001663</name>
</gene>
<evidence type="ECO:0000313" key="2">
    <source>
        <dbReference type="Proteomes" id="UP000809829"/>
    </source>
</evidence>
<dbReference type="EMBL" id="JAFBFC010000003">
    <property type="protein sequence ID" value="MBM7702816.1"/>
    <property type="molecule type" value="Genomic_DNA"/>
</dbReference>
<reference evidence="1 2" key="1">
    <citation type="submission" date="2021-01" db="EMBL/GenBank/DDBJ databases">
        <title>Genomic Encyclopedia of Type Strains, Phase IV (KMG-IV): sequencing the most valuable type-strain genomes for metagenomic binning, comparative biology and taxonomic classification.</title>
        <authorList>
            <person name="Goeker M."/>
        </authorList>
    </citation>
    <scope>NUCLEOTIDE SEQUENCE [LARGE SCALE GENOMIC DNA]</scope>
    <source>
        <strain evidence="1 2">DSM 104297</strain>
    </source>
</reference>
<evidence type="ECO:0000313" key="1">
    <source>
        <dbReference type="EMBL" id="MBM7702816.1"/>
    </source>
</evidence>
<organism evidence="1 2">
    <name type="scientific">Priestia iocasae</name>
    <dbReference type="NCBI Taxonomy" id="2291674"/>
    <lineage>
        <taxon>Bacteria</taxon>
        <taxon>Bacillati</taxon>
        <taxon>Bacillota</taxon>
        <taxon>Bacilli</taxon>
        <taxon>Bacillales</taxon>
        <taxon>Bacillaceae</taxon>
        <taxon>Priestia</taxon>
    </lineage>
</organism>